<feature type="coiled-coil region" evidence="1">
    <location>
        <begin position="805"/>
        <end position="832"/>
    </location>
</feature>
<evidence type="ECO:0000256" key="1">
    <source>
        <dbReference type="SAM" id="Coils"/>
    </source>
</evidence>
<proteinExistence type="predicted"/>
<dbReference type="PANTHER" id="PTHR40201">
    <property type="entry name" value="OSMIOPHILIC BODY PROTEIN"/>
    <property type="match status" value="1"/>
</dbReference>
<gene>
    <name evidence="4" type="ORF">POVCU1_047960</name>
</gene>
<feature type="coiled-coil region" evidence="1">
    <location>
        <begin position="1384"/>
        <end position="1411"/>
    </location>
</feature>
<feature type="region of interest" description="Disordered" evidence="2">
    <location>
        <begin position="589"/>
        <end position="630"/>
    </location>
</feature>
<feature type="compositionally biased region" description="Basic and acidic residues" evidence="2">
    <location>
        <begin position="615"/>
        <end position="630"/>
    </location>
</feature>
<feature type="signal peptide" evidence="3">
    <location>
        <begin position="1"/>
        <end position="20"/>
    </location>
</feature>
<feature type="coiled-coil region" evidence="1">
    <location>
        <begin position="1036"/>
        <end position="1070"/>
    </location>
</feature>
<evidence type="ECO:0000256" key="3">
    <source>
        <dbReference type="SAM" id="SignalP"/>
    </source>
</evidence>
<protein>
    <submittedName>
        <fullName evidence="4">Osmiophilic body protein, putative (G377)</fullName>
    </submittedName>
</protein>
<evidence type="ECO:0000313" key="4">
    <source>
        <dbReference type="EMBL" id="SBS98681.1"/>
    </source>
</evidence>
<dbReference type="PANTHER" id="PTHR40201:SF1">
    <property type="entry name" value="AP-3 COMPLEX SUBUNIT DELTA"/>
    <property type="match status" value="1"/>
</dbReference>
<organism evidence="4 5">
    <name type="scientific">Plasmodium ovale curtisi</name>
    <dbReference type="NCBI Taxonomy" id="864141"/>
    <lineage>
        <taxon>Eukaryota</taxon>
        <taxon>Sar</taxon>
        <taxon>Alveolata</taxon>
        <taxon>Apicomplexa</taxon>
        <taxon>Aconoidasida</taxon>
        <taxon>Haemosporida</taxon>
        <taxon>Plasmodiidae</taxon>
        <taxon>Plasmodium</taxon>
        <taxon>Plasmodium (Plasmodium)</taxon>
    </lineage>
</organism>
<dbReference type="EMBL" id="FLQV01000878">
    <property type="protein sequence ID" value="SBS98681.1"/>
    <property type="molecule type" value="Genomic_DNA"/>
</dbReference>
<accession>A0A1A8X258</accession>
<name>A0A1A8X258_PLAOA</name>
<evidence type="ECO:0000313" key="5">
    <source>
        <dbReference type="Proteomes" id="UP000078546"/>
    </source>
</evidence>
<reference evidence="5" key="1">
    <citation type="submission" date="2016-05" db="EMBL/GenBank/DDBJ databases">
        <authorList>
            <person name="Naeem Raeece"/>
        </authorList>
    </citation>
    <scope>NUCLEOTIDE SEQUENCE [LARGE SCALE GENOMIC DNA]</scope>
</reference>
<feature type="chain" id="PRO_5008381251" evidence="3">
    <location>
        <begin position="21"/>
        <end position="2675"/>
    </location>
</feature>
<feature type="region of interest" description="Disordered" evidence="2">
    <location>
        <begin position="110"/>
        <end position="135"/>
    </location>
</feature>
<keyword evidence="3" id="KW-0732">Signal</keyword>
<sequence>MMASVWALLLLPLLYTAGMCQRTLNFNKVIKYLKDAKVLPENIPDVLEEAIQIVPPYLIYRYKGRIYYLHNNVDISPVEDKKPEPVFPLDVDEEKAEECYLPHGIDVVAPVKPSHGSSGEPDVEKGKEEREENEDPMKGVIIDEETGMIIPNKYKNVVNEETEEILFQIPKVTELTTEEKEKNKIMYIFQKEGGTTFHVKEIIAYKENKDIIKNVKIGYERFFEDTFNDIEERKNNSIVHNVKINDYYTFLKSLHIFFKNNDVNKFYTINNVSKYDIELFLKQAYRNLHHDLHRHILYTGYSFENYTYSADEFSINKVINDFFALTKDINDDDGNFQNLFSNIKYIPSTKEKLNVRMIDKAIKQFLKENNLKMIDIKLIYHLFTRNRVLNLNEEDIIKYASDMVNMTEVDISPRVIATLFTYLLQKVNILLMPNYPTTSKYSSILFLENNDLLITIENIYKEFMINFFKYNKPSDDDISRKESHQKALSITPWADKIYSQFHSTYDFLSMKYGIVLLYNTYHMVINFFEGDPKIKAVINTHRTQNKINTLEHFFNELISLFQIDKNRVVKKGASLLSLQKPFQRILSVVNDNPEDGTDQGDHDNDDHDEDDDVERELTEEKAREELKREVETELEEERKKYLIQKDEERKKKKKEEEDAIAVIDEKHELETQELEKEEVQKEKQQDEKFDREYEADNQSELEFNKELEEAAKSRGDVVHVGVPSDKSDEAFYYNIAYNYIYKRTEDIYKSTIGSGFEYANTIERKMEEVFILMKRSGPPNYEDIKMKVIGKIDEDFENVKIKIGKKEFKKNINTYKTELESAFGELQKKEDEKYIIIEKVIADTIKTYKDDMMKFCNKRFYANFRKNLSKRKLKMMKEFRAALMHTIRIAKDLAPSYDESEYTKTFTDIYLEKRTFYRNEYAKSRRLISRALDKNVREQLGEHYAEKDIIINAALQQIREHVIDKINSLIAELYNNMHVELQIDRLQLTGQMKEIHHRVIALTKEEKILTTDLRVLEHSYNNLGTLTNPAQKKAKEVSLTNEIATMKEKIANNKREITKMQTELHTASEKYDEVISKMDVIHELEKNLRFFKYNVYKEHKYNKVVRETLVTHYDDLSDMYIATENVIKDLLLALDNLQIEETELKIKLGIIHSRKRDIEMEVAVRTKIYPNGSNETYTHKNDEKKQMLETITTEFNKLSKDLDKLYIKREIILNDVNFLTSDNAREIPESIKIFLPSVTEIVHTEKQPYEDFVKSLRKDLEVKNDAFRKFVMSFDKSLDDYEHHLIFPFDCLPIVQEERRMYEKHQGRYLKGVSILSTRVRSFHFDLKKYVQLRKKVESGKDEMEINQYLERNIVHLSDMSKKLRNGKIIPDFSYILTDQEYFLKNITNEKEETKEAYDDLLKTYAKLQTMGNAINEHLRKSIAYHVQQKHTTDKMTWYKAIMKLYTERSNAIYTNSYDNNKLSRGDVDEILSKKASSYLAYPILLQYGGSIWDDPFEKKKYLRIVKDEETYPYALKEIKDVYVLEKIIKDSIIRSNKLNELRGYMDVKAYTVVEKKDAKMQLFQEDELQKWNLLTEEGKIVLGNLQNFFSHIKGLTKWENIEDISTTATELLKQSNMSYDAILEVIRFLKENPNIINIKDLITLSELILENSNIYFLQADTLCLYILSTLELLGIKVQMDDIRRKDKKSRIITYLNILKKYHKKEKIKDEIKGYVLRFLLPSKEPTMVKYNPKLIEFFTSLNDALDGSTSLYENFKINSSEFHNELIKAFKEGLNDFFNYYFTKIITNKPSVTSETYYLSSYSPKEKTEFLFYHYSYEKTEFNKILSLLFYMLNPGLRKLLNDHSIDTDVDCLREFKGFNFSNVFTFLQNEDVNVAFKTIMDKHKFVKIPPMGALLKIFLNNSNEDFLTYENVSQVVERYFTSEQFDQNTKHMIIKLVYSLLTRLGYLSVSSFKSEMGSLIHQSDLHLITLFHTILNKINYLLYCKNEKMYLERYAPVNLFERNKPYKLDALKIYYGFLNVIPENERRPVVNFFESDFINVTMNILKDMFTFVNKLFQDNKSQLESEDENKLESFFKITTSFTNNRNVLHDNYDEFIKGKNEYKDIPILFARKITYDNDTKEVQYKQYPDLNDIIDEKSFGILTEVLLKENITFTDVNLRFSKFMKENNFFFPKWTYFKTEMKKPKGDLINVELYKYLYDKFQKLHIPQPVHDIYYVFLRRIIDYVIEPRKIVEEEDVEDLTKELKYKYTRFTQFLEGISKCLFNFYYMNVTDDCEQYGSFTQEELTPEQKLLYILQSPFIDILQHNYNIPLRMEYSSPQDAIYFDFFKQFVPSYETMKKDHLDVEVFKLKYFSLEILKYVLRTVTSKMPPQYMTSMKYEDFNIRIDTILANLHTFFASVLKEKGQLSSENISQKVNGVGSVSNFMKSKVEDGKNTYESVKYYLNNYITEYFLKHNMSFKYFNEFTKNIDKFKSYFPSLSEMYIFLEKRVNIINSLYSSSFTKMAKTECSGTSRQLFTSASVHRDNFSPVHRCIETTSHQCIGASRQLFTSASVHRDNFSPVQQHINETFHHMNFAIATPRMRLTAATELPQSCHRAATELPQSCHRAATELPQSCHRAATEPPQSRHRAATEPPQSRHRAATEPPYGELYMIRLLERSFRFSGGHATTITILV</sequence>
<feature type="region of interest" description="Disordered" evidence="2">
    <location>
        <begin position="2614"/>
        <end position="2645"/>
    </location>
</feature>
<feature type="compositionally biased region" description="Basic and acidic residues" evidence="2">
    <location>
        <begin position="673"/>
        <end position="694"/>
    </location>
</feature>
<keyword evidence="1" id="KW-0175">Coiled coil</keyword>
<evidence type="ECO:0000256" key="2">
    <source>
        <dbReference type="SAM" id="MobiDB-lite"/>
    </source>
</evidence>
<feature type="region of interest" description="Disordered" evidence="2">
    <location>
        <begin position="673"/>
        <end position="696"/>
    </location>
</feature>
<dbReference type="Proteomes" id="UP000078546">
    <property type="component" value="Unassembled WGS sequence"/>
</dbReference>